<dbReference type="EMBL" id="JAHOPB010000001">
    <property type="protein sequence ID" value="MBU8873955.1"/>
    <property type="molecule type" value="Genomic_DNA"/>
</dbReference>
<gene>
    <name evidence="2" type="ORF">KQ910_09280</name>
</gene>
<dbReference type="Proteomes" id="UP000727907">
    <property type="component" value="Unassembled WGS sequence"/>
</dbReference>
<evidence type="ECO:0000256" key="1">
    <source>
        <dbReference type="ARBA" id="ARBA00006479"/>
    </source>
</evidence>
<organism evidence="2 3">
    <name type="scientific">Reyranella humidisoli</name>
    <dbReference type="NCBI Taxonomy" id="2849149"/>
    <lineage>
        <taxon>Bacteria</taxon>
        <taxon>Pseudomonadati</taxon>
        <taxon>Pseudomonadota</taxon>
        <taxon>Alphaproteobacteria</taxon>
        <taxon>Hyphomicrobiales</taxon>
        <taxon>Reyranellaceae</taxon>
        <taxon>Reyranella</taxon>
    </lineage>
</organism>
<sequence length="359" mass="38934">MTKAQDTTLPEETITPPAVLVHGGRVLPAVTVDTYNEELRDEEGFVGDRASRRAFHAILADWRDRLKERGEDPFGDVPMEEISKSKLDKMLSSGDPVSAGLVHTVVEEFAGELATVIRRFLRLDTWKDTQRIVIGGGMIGSRIGELAMGRTSIMLAADGIKIELAAIQNDPDEAGLIGAVHLAPSWVMAGHDAILAVDIGGTNVRVGVVELNSGKRGEIEEADVWKRQVWRHADDKPGRDEAVEKIAAMLAKLIDRAGEEKMKLAPFMGIGCPGLIDEHGFILKGGQNLPGNWEGKSFNLAAALSAHLPKIGAHDIFIQIHNDAVVQGLSEVPNMKDVEHWGVMTIGTGLGNARFTNRE</sequence>
<comment type="caution">
    <text evidence="2">The sequence shown here is derived from an EMBL/GenBank/DDBJ whole genome shotgun (WGS) entry which is preliminary data.</text>
</comment>
<evidence type="ECO:0000313" key="3">
    <source>
        <dbReference type="Proteomes" id="UP000727907"/>
    </source>
</evidence>
<comment type="similarity">
    <text evidence="1">Belongs to the ROK (NagC/XylR) family.</text>
</comment>
<dbReference type="PANTHER" id="PTHR18964:SF149">
    <property type="entry name" value="BIFUNCTIONAL UDP-N-ACETYLGLUCOSAMINE 2-EPIMERASE_N-ACETYLMANNOSAMINE KINASE"/>
    <property type="match status" value="1"/>
</dbReference>
<proteinExistence type="inferred from homology"/>
<reference evidence="2 3" key="1">
    <citation type="submission" date="2021-06" db="EMBL/GenBank/DDBJ databases">
        <authorList>
            <person name="Lee D.H."/>
        </authorList>
    </citation>
    <scope>NUCLEOTIDE SEQUENCE [LARGE SCALE GENOMIC DNA]</scope>
    <source>
        <strain evidence="2 3">MMS21-HV4-11</strain>
    </source>
</reference>
<name>A0ABS6IHL9_9HYPH</name>
<accession>A0ABS6IHL9</accession>
<evidence type="ECO:0000313" key="2">
    <source>
        <dbReference type="EMBL" id="MBU8873955.1"/>
    </source>
</evidence>
<keyword evidence="3" id="KW-1185">Reference proteome</keyword>
<dbReference type="PANTHER" id="PTHR18964">
    <property type="entry name" value="ROK (REPRESSOR, ORF, KINASE) FAMILY"/>
    <property type="match status" value="1"/>
</dbReference>
<dbReference type="CDD" id="cd23763">
    <property type="entry name" value="ASKHA_ATPase_ROK"/>
    <property type="match status" value="1"/>
</dbReference>
<dbReference type="InterPro" id="IPR000600">
    <property type="entry name" value="ROK"/>
</dbReference>
<protein>
    <submittedName>
        <fullName evidence="2">ROK family protein</fullName>
    </submittedName>
</protein>
<dbReference type="Pfam" id="PF00480">
    <property type="entry name" value="ROK"/>
    <property type="match status" value="1"/>
</dbReference>